<evidence type="ECO:0000256" key="9">
    <source>
        <dbReference type="ARBA" id="ARBA00032370"/>
    </source>
</evidence>
<comment type="subcellular location">
    <subcellularLocation>
        <location evidence="1">Membrane</location>
        <topology evidence="1">Multi-pass membrane protein</topology>
    </subcellularLocation>
</comment>
<dbReference type="GO" id="GO:0008955">
    <property type="term" value="F:peptidoglycan glycosyltransferase activity"/>
    <property type="evidence" value="ECO:0007669"/>
    <property type="project" value="UniProtKB-EC"/>
</dbReference>
<sequence>MNRVLKYFEGDRTTWVIVFLLALFSFMPVYSASSNLAFRYGDGNVISMLVKHAVHMGLGIALMYLVHRVQYRYFAPLSLLIFPLIAGLLLFTLVNGHEVANASRWVRIPIVNVTFQPSALASIVLITYLARFMAKYGDNFKSFRDTWLKGLLPIGIICGLIFPANVSTAAIIFTLSMIVLFVGGFPLKYILNIFMIGVASLGLFILTVTAFPGISNRLDTAVTRLSSFWSGDEEANYQVEHAKMAIARGGIVGQGPGKSGQKNFLSQSESDFIYAIVNEEFGLIGGFLISMGYVWLFFRIIRISMKAEDKFGRLLAFGIGTGIIFQAFINMGVAVNLLPVTGQPLPLISSGGSSLWMTCIALGMVQSVARGLTPSAEIVDETKMYNDNIPADAYA</sequence>
<feature type="transmembrane region" description="Helical" evidence="16">
    <location>
        <begin position="281"/>
        <end position="302"/>
    </location>
</feature>
<evidence type="ECO:0000256" key="1">
    <source>
        <dbReference type="ARBA" id="ARBA00004141"/>
    </source>
</evidence>
<evidence type="ECO:0000256" key="14">
    <source>
        <dbReference type="ARBA" id="ARBA00044770"/>
    </source>
</evidence>
<evidence type="ECO:0000256" key="3">
    <source>
        <dbReference type="ARBA" id="ARBA00022679"/>
    </source>
</evidence>
<keyword evidence="7 16" id="KW-1133">Transmembrane helix</keyword>
<feature type="transmembrane region" description="Helical" evidence="16">
    <location>
        <begin position="347"/>
        <end position="365"/>
    </location>
</feature>
<dbReference type="PANTHER" id="PTHR30474">
    <property type="entry name" value="CELL CYCLE PROTEIN"/>
    <property type="match status" value="1"/>
</dbReference>
<gene>
    <name evidence="17" type="ORF">F8C82_00100</name>
</gene>
<dbReference type="InterPro" id="IPR001182">
    <property type="entry name" value="FtsW/RodA"/>
</dbReference>
<evidence type="ECO:0000256" key="13">
    <source>
        <dbReference type="ARBA" id="ARBA00041418"/>
    </source>
</evidence>
<evidence type="ECO:0000256" key="12">
    <source>
        <dbReference type="ARBA" id="ARBA00041185"/>
    </source>
</evidence>
<feature type="transmembrane region" description="Helical" evidence="16">
    <location>
        <begin position="146"/>
        <end position="164"/>
    </location>
</feature>
<evidence type="ECO:0000256" key="16">
    <source>
        <dbReference type="SAM" id="Phobius"/>
    </source>
</evidence>
<protein>
    <recommendedName>
        <fullName evidence="12">Probable peptidoglycan glycosyltransferase FtsW</fullName>
        <ecNumber evidence="14">2.4.99.28</ecNumber>
    </recommendedName>
    <alternativeName>
        <fullName evidence="13">Cell division protein FtsW</fullName>
    </alternativeName>
    <alternativeName>
        <fullName evidence="10">Cell wall polymerase</fullName>
    </alternativeName>
    <alternativeName>
        <fullName evidence="9">Peptidoglycan polymerase</fullName>
    </alternativeName>
</protein>
<dbReference type="GO" id="GO:0032153">
    <property type="term" value="C:cell division site"/>
    <property type="evidence" value="ECO:0007669"/>
    <property type="project" value="TreeGrafter"/>
</dbReference>
<dbReference type="RefSeq" id="WP_151691406.1">
    <property type="nucleotide sequence ID" value="NZ_BMGX01000002.1"/>
</dbReference>
<comment type="similarity">
    <text evidence="11">Belongs to the SEDS family. FtsW subfamily.</text>
</comment>
<keyword evidence="2" id="KW-0328">Glycosyltransferase</keyword>
<dbReference type="GO" id="GO:0008360">
    <property type="term" value="P:regulation of cell shape"/>
    <property type="evidence" value="ECO:0007669"/>
    <property type="project" value="UniProtKB-KW"/>
</dbReference>
<keyword evidence="3" id="KW-0808">Transferase</keyword>
<evidence type="ECO:0000256" key="15">
    <source>
        <dbReference type="ARBA" id="ARBA00049902"/>
    </source>
</evidence>
<dbReference type="OrthoDB" id="9812661at2"/>
<evidence type="ECO:0000256" key="8">
    <source>
        <dbReference type="ARBA" id="ARBA00023136"/>
    </source>
</evidence>
<keyword evidence="5" id="KW-0133">Cell shape</keyword>
<dbReference type="GO" id="GO:0009252">
    <property type="term" value="P:peptidoglycan biosynthetic process"/>
    <property type="evidence" value="ECO:0007669"/>
    <property type="project" value="UniProtKB-KW"/>
</dbReference>
<dbReference type="GO" id="GO:0005886">
    <property type="term" value="C:plasma membrane"/>
    <property type="evidence" value="ECO:0007669"/>
    <property type="project" value="TreeGrafter"/>
</dbReference>
<dbReference type="GO" id="GO:0051301">
    <property type="term" value="P:cell division"/>
    <property type="evidence" value="ECO:0007669"/>
    <property type="project" value="UniProtKB-KW"/>
</dbReference>
<keyword evidence="6" id="KW-0573">Peptidoglycan synthesis</keyword>
<evidence type="ECO:0000256" key="7">
    <source>
        <dbReference type="ARBA" id="ARBA00022989"/>
    </source>
</evidence>
<dbReference type="PANTHER" id="PTHR30474:SF2">
    <property type="entry name" value="PEPTIDOGLYCAN GLYCOSYLTRANSFERASE FTSW-RELATED"/>
    <property type="match status" value="1"/>
</dbReference>
<comment type="caution">
    <text evidence="17">The sequence shown here is derived from an EMBL/GenBank/DDBJ whole genome shotgun (WGS) entry which is preliminary data.</text>
</comment>
<keyword evidence="18" id="KW-1185">Reference proteome</keyword>
<keyword evidence="4 16" id="KW-0812">Transmembrane</keyword>
<dbReference type="Pfam" id="PF01098">
    <property type="entry name" value="FTSW_RODA_SPOVE"/>
    <property type="match status" value="1"/>
</dbReference>
<proteinExistence type="inferred from homology"/>
<evidence type="ECO:0000256" key="2">
    <source>
        <dbReference type="ARBA" id="ARBA00022676"/>
    </source>
</evidence>
<evidence type="ECO:0000256" key="4">
    <source>
        <dbReference type="ARBA" id="ARBA00022692"/>
    </source>
</evidence>
<feature type="transmembrane region" description="Helical" evidence="16">
    <location>
        <begin position="314"/>
        <end position="335"/>
    </location>
</feature>
<evidence type="ECO:0000313" key="17">
    <source>
        <dbReference type="EMBL" id="KAB2816834.1"/>
    </source>
</evidence>
<dbReference type="Proteomes" id="UP000484164">
    <property type="component" value="Unassembled WGS sequence"/>
</dbReference>
<feature type="transmembrane region" description="Helical" evidence="16">
    <location>
        <begin position="73"/>
        <end position="94"/>
    </location>
</feature>
<feature type="transmembrane region" description="Helical" evidence="16">
    <location>
        <begin position="114"/>
        <end position="134"/>
    </location>
</feature>
<comment type="catalytic activity">
    <reaction evidence="15">
        <text>[GlcNAc-(1-&gt;4)-Mur2Ac(oyl-L-Ala-gamma-D-Glu-L-Lys-D-Ala-D-Ala)](n)-di-trans,octa-cis-undecaprenyl diphosphate + beta-D-GlcNAc-(1-&gt;4)-Mur2Ac(oyl-L-Ala-gamma-D-Glu-L-Lys-D-Ala-D-Ala)-di-trans,octa-cis-undecaprenyl diphosphate = [GlcNAc-(1-&gt;4)-Mur2Ac(oyl-L-Ala-gamma-D-Glu-L-Lys-D-Ala-D-Ala)](n+1)-di-trans,octa-cis-undecaprenyl diphosphate + di-trans,octa-cis-undecaprenyl diphosphate + H(+)</text>
        <dbReference type="Rhea" id="RHEA:23708"/>
        <dbReference type="Rhea" id="RHEA-COMP:9602"/>
        <dbReference type="Rhea" id="RHEA-COMP:9603"/>
        <dbReference type="ChEBI" id="CHEBI:15378"/>
        <dbReference type="ChEBI" id="CHEBI:58405"/>
        <dbReference type="ChEBI" id="CHEBI:60033"/>
        <dbReference type="ChEBI" id="CHEBI:78435"/>
        <dbReference type="EC" id="2.4.99.28"/>
    </reaction>
</comment>
<evidence type="ECO:0000256" key="5">
    <source>
        <dbReference type="ARBA" id="ARBA00022960"/>
    </source>
</evidence>
<evidence type="ECO:0000256" key="6">
    <source>
        <dbReference type="ARBA" id="ARBA00022984"/>
    </source>
</evidence>
<accession>A0A6L3ZG54</accession>
<evidence type="ECO:0000256" key="10">
    <source>
        <dbReference type="ARBA" id="ARBA00033270"/>
    </source>
</evidence>
<evidence type="ECO:0000313" key="18">
    <source>
        <dbReference type="Proteomes" id="UP000484164"/>
    </source>
</evidence>
<feature type="transmembrane region" description="Helical" evidence="16">
    <location>
        <begin position="12"/>
        <end position="33"/>
    </location>
</feature>
<organism evidence="17 18">
    <name type="scientific">Phaeocystidibacter marisrubri</name>
    <dbReference type="NCBI Taxonomy" id="1577780"/>
    <lineage>
        <taxon>Bacteria</taxon>
        <taxon>Pseudomonadati</taxon>
        <taxon>Bacteroidota</taxon>
        <taxon>Flavobacteriia</taxon>
        <taxon>Flavobacteriales</taxon>
        <taxon>Phaeocystidibacteraceae</taxon>
        <taxon>Phaeocystidibacter</taxon>
    </lineage>
</organism>
<keyword evidence="17" id="KW-0132">Cell division</keyword>
<feature type="transmembrane region" description="Helical" evidence="16">
    <location>
        <begin position="45"/>
        <end position="66"/>
    </location>
</feature>
<dbReference type="EC" id="2.4.99.28" evidence="14"/>
<dbReference type="EMBL" id="WBVQ01000001">
    <property type="protein sequence ID" value="KAB2816834.1"/>
    <property type="molecule type" value="Genomic_DNA"/>
</dbReference>
<dbReference type="GO" id="GO:0015648">
    <property type="term" value="F:lipid-linked peptidoglycan transporter activity"/>
    <property type="evidence" value="ECO:0007669"/>
    <property type="project" value="TreeGrafter"/>
</dbReference>
<keyword evidence="8 16" id="KW-0472">Membrane</keyword>
<dbReference type="AlphaFoldDB" id="A0A6L3ZG54"/>
<reference evidence="17 18" key="1">
    <citation type="submission" date="2019-10" db="EMBL/GenBank/DDBJ databases">
        <title>Genome sequence of Phaeocystidibacter marisrubri JCM30614 (type strain).</title>
        <authorList>
            <person name="Bowman J.P."/>
        </authorList>
    </citation>
    <scope>NUCLEOTIDE SEQUENCE [LARGE SCALE GENOMIC DNA]</scope>
    <source>
        <strain evidence="17 18">JCM 30614</strain>
    </source>
</reference>
<evidence type="ECO:0000256" key="11">
    <source>
        <dbReference type="ARBA" id="ARBA00038053"/>
    </source>
</evidence>
<keyword evidence="17" id="KW-0131">Cell cycle</keyword>
<feature type="transmembrane region" description="Helical" evidence="16">
    <location>
        <begin position="194"/>
        <end position="214"/>
    </location>
</feature>
<name>A0A6L3ZG54_9FLAO</name>